<dbReference type="PANTHER" id="PTHR36923:SF3">
    <property type="entry name" value="FERREDOXIN"/>
    <property type="match status" value="1"/>
</dbReference>
<dbReference type="Gene3D" id="3.30.70.20">
    <property type="match status" value="1"/>
</dbReference>
<protein>
    <recommendedName>
        <fullName evidence="8">Ferredoxin</fullName>
    </recommendedName>
</protein>
<keyword evidence="7" id="KW-0003">3Fe-4S</keyword>
<evidence type="ECO:0000256" key="8">
    <source>
        <dbReference type="RuleBase" id="RU368020"/>
    </source>
</evidence>
<evidence type="ECO:0000313" key="10">
    <source>
        <dbReference type="EMBL" id="MFC3891141.1"/>
    </source>
</evidence>
<dbReference type="PRINTS" id="PR00352">
    <property type="entry name" value="3FE4SFRDOXIN"/>
</dbReference>
<feature type="domain" description="4Fe-4S ferredoxin-type" evidence="9">
    <location>
        <begin position="1"/>
        <end position="29"/>
    </location>
</feature>
<gene>
    <name evidence="10" type="ORF">ACFOWZ_06610</name>
</gene>
<keyword evidence="3 8" id="KW-0479">Metal-binding</keyword>
<name>A0ABV8BPA2_9PSEU</name>
<dbReference type="InterPro" id="IPR051269">
    <property type="entry name" value="Fe-S_cluster_ET"/>
</dbReference>
<evidence type="ECO:0000256" key="6">
    <source>
        <dbReference type="ARBA" id="ARBA00023014"/>
    </source>
</evidence>
<accession>A0ABV8BPA2</accession>
<dbReference type="EMBL" id="JBHRZI010000010">
    <property type="protein sequence ID" value="MFC3891141.1"/>
    <property type="molecule type" value="Genomic_DNA"/>
</dbReference>
<evidence type="ECO:0000256" key="3">
    <source>
        <dbReference type="ARBA" id="ARBA00022723"/>
    </source>
</evidence>
<evidence type="ECO:0000256" key="1">
    <source>
        <dbReference type="ARBA" id="ARBA00001927"/>
    </source>
</evidence>
<comment type="cofactor">
    <cofactor evidence="1">
        <name>[3Fe-4S] cluster</name>
        <dbReference type="ChEBI" id="CHEBI:21137"/>
    </cofactor>
</comment>
<dbReference type="InterPro" id="IPR017896">
    <property type="entry name" value="4Fe4S_Fe-S-bd"/>
</dbReference>
<comment type="caution">
    <text evidence="10">The sequence shown here is derived from an EMBL/GenBank/DDBJ whole genome shotgun (WGS) entry which is preliminary data.</text>
</comment>
<evidence type="ECO:0000256" key="2">
    <source>
        <dbReference type="ARBA" id="ARBA00022448"/>
    </source>
</evidence>
<evidence type="ECO:0000256" key="7">
    <source>
        <dbReference type="ARBA" id="ARBA00023291"/>
    </source>
</evidence>
<dbReference type="Proteomes" id="UP001595690">
    <property type="component" value="Unassembled WGS sequence"/>
</dbReference>
<comment type="function">
    <text evidence="8">Ferredoxins are iron-sulfur proteins that transfer electrons in a wide variety of metabolic reactions.</text>
</comment>
<dbReference type="RefSeq" id="WP_030471071.1">
    <property type="nucleotide sequence ID" value="NZ_JBHRZI010000010.1"/>
</dbReference>
<evidence type="ECO:0000313" key="11">
    <source>
        <dbReference type="Proteomes" id="UP001595690"/>
    </source>
</evidence>
<dbReference type="PROSITE" id="PS51379">
    <property type="entry name" value="4FE4S_FER_2"/>
    <property type="match status" value="1"/>
</dbReference>
<evidence type="ECO:0000256" key="5">
    <source>
        <dbReference type="ARBA" id="ARBA00023004"/>
    </source>
</evidence>
<evidence type="ECO:0000259" key="9">
    <source>
        <dbReference type="PROSITE" id="PS51379"/>
    </source>
</evidence>
<sequence>MRISVDHARCEGHGLCAGQAPDVFDLDDDAQVVYLFEGGTVPPEHLAAARAAVNVCPVAALRELQH</sequence>
<reference evidence="11" key="1">
    <citation type="journal article" date="2019" name="Int. J. Syst. Evol. Microbiol.">
        <title>The Global Catalogue of Microorganisms (GCM) 10K type strain sequencing project: providing services to taxonomists for standard genome sequencing and annotation.</title>
        <authorList>
            <consortium name="The Broad Institute Genomics Platform"/>
            <consortium name="The Broad Institute Genome Sequencing Center for Infectious Disease"/>
            <person name="Wu L."/>
            <person name="Ma J."/>
        </authorList>
    </citation>
    <scope>NUCLEOTIDE SEQUENCE [LARGE SCALE GENOMIC DNA]</scope>
    <source>
        <strain evidence="11">CGMCC 4.7405</strain>
    </source>
</reference>
<dbReference type="SUPFAM" id="SSF54862">
    <property type="entry name" value="4Fe-4S ferredoxins"/>
    <property type="match status" value="1"/>
</dbReference>
<dbReference type="Pfam" id="PF13459">
    <property type="entry name" value="Fer4_15"/>
    <property type="match status" value="1"/>
</dbReference>
<keyword evidence="2 8" id="KW-0813">Transport</keyword>
<keyword evidence="4 8" id="KW-0249">Electron transport</keyword>
<dbReference type="InterPro" id="IPR001080">
    <property type="entry name" value="3Fe4S_ferredoxin"/>
</dbReference>
<dbReference type="PANTHER" id="PTHR36923">
    <property type="entry name" value="FERREDOXIN"/>
    <property type="match status" value="1"/>
</dbReference>
<keyword evidence="5 8" id="KW-0408">Iron</keyword>
<keyword evidence="6 8" id="KW-0411">Iron-sulfur</keyword>
<evidence type="ECO:0000256" key="4">
    <source>
        <dbReference type="ARBA" id="ARBA00022982"/>
    </source>
</evidence>
<organism evidence="10 11">
    <name type="scientific">Lentzea rhizosphaerae</name>
    <dbReference type="NCBI Taxonomy" id="2041025"/>
    <lineage>
        <taxon>Bacteria</taxon>
        <taxon>Bacillati</taxon>
        <taxon>Actinomycetota</taxon>
        <taxon>Actinomycetes</taxon>
        <taxon>Pseudonocardiales</taxon>
        <taxon>Pseudonocardiaceae</taxon>
        <taxon>Lentzea</taxon>
    </lineage>
</organism>
<proteinExistence type="predicted"/>
<keyword evidence="11" id="KW-1185">Reference proteome</keyword>